<evidence type="ECO:0000313" key="3">
    <source>
        <dbReference type="Proteomes" id="UP000499080"/>
    </source>
</evidence>
<gene>
    <name evidence="2" type="ORF">AVEN_166066_1</name>
</gene>
<accession>A0A4Y2PYV2</accession>
<dbReference type="AlphaFoldDB" id="A0A4Y2PYV2"/>
<keyword evidence="3" id="KW-1185">Reference proteome</keyword>
<keyword evidence="1" id="KW-0472">Membrane</keyword>
<organism evidence="2 3">
    <name type="scientific">Araneus ventricosus</name>
    <name type="common">Orbweaver spider</name>
    <name type="synonym">Epeira ventricosa</name>
    <dbReference type="NCBI Taxonomy" id="182803"/>
    <lineage>
        <taxon>Eukaryota</taxon>
        <taxon>Metazoa</taxon>
        <taxon>Ecdysozoa</taxon>
        <taxon>Arthropoda</taxon>
        <taxon>Chelicerata</taxon>
        <taxon>Arachnida</taxon>
        <taxon>Araneae</taxon>
        <taxon>Araneomorphae</taxon>
        <taxon>Entelegynae</taxon>
        <taxon>Araneoidea</taxon>
        <taxon>Araneidae</taxon>
        <taxon>Araneus</taxon>
    </lineage>
</organism>
<evidence type="ECO:0000313" key="2">
    <source>
        <dbReference type="EMBL" id="GBN56419.1"/>
    </source>
</evidence>
<evidence type="ECO:0000256" key="1">
    <source>
        <dbReference type="SAM" id="Phobius"/>
    </source>
</evidence>
<protein>
    <submittedName>
        <fullName evidence="2">Uncharacterized protein</fullName>
    </submittedName>
</protein>
<comment type="caution">
    <text evidence="2">The sequence shown here is derived from an EMBL/GenBank/DDBJ whole genome shotgun (WGS) entry which is preliminary data.</text>
</comment>
<reference evidence="2 3" key="1">
    <citation type="journal article" date="2019" name="Sci. Rep.">
        <title>Orb-weaving spider Araneus ventricosus genome elucidates the spidroin gene catalogue.</title>
        <authorList>
            <person name="Kono N."/>
            <person name="Nakamura H."/>
            <person name="Ohtoshi R."/>
            <person name="Moran D.A.P."/>
            <person name="Shinohara A."/>
            <person name="Yoshida Y."/>
            <person name="Fujiwara M."/>
            <person name="Mori M."/>
            <person name="Tomita M."/>
            <person name="Arakawa K."/>
        </authorList>
    </citation>
    <scope>NUCLEOTIDE SEQUENCE [LARGE SCALE GENOMIC DNA]</scope>
</reference>
<keyword evidence="1" id="KW-1133">Transmembrane helix</keyword>
<dbReference type="EMBL" id="BGPR01012516">
    <property type="protein sequence ID" value="GBN56419.1"/>
    <property type="molecule type" value="Genomic_DNA"/>
</dbReference>
<keyword evidence="1" id="KW-0812">Transmembrane</keyword>
<feature type="transmembrane region" description="Helical" evidence="1">
    <location>
        <begin position="70"/>
        <end position="90"/>
    </location>
</feature>
<dbReference type="Proteomes" id="UP000499080">
    <property type="component" value="Unassembled WGS sequence"/>
</dbReference>
<name>A0A4Y2PYV2_ARAVE</name>
<proteinExistence type="predicted"/>
<sequence>MEQHREALSSLLGSSPLVLHGVNRLTGFGMAMLQGSSSSKICQSSSGLTWSCCRVPAPLKSVSHHRVGHGLVAVFGFGMGSLLCSGLAWARCCVLAPLKSVSHLDGCPANGSKST</sequence>